<comment type="catalytic activity">
    <reaction evidence="9">
        <text>ATP + H2O = ADP + phosphate + H(+)</text>
        <dbReference type="Rhea" id="RHEA:13065"/>
        <dbReference type="ChEBI" id="CHEBI:15377"/>
        <dbReference type="ChEBI" id="CHEBI:15378"/>
        <dbReference type="ChEBI" id="CHEBI:30616"/>
        <dbReference type="ChEBI" id="CHEBI:43474"/>
        <dbReference type="ChEBI" id="CHEBI:456216"/>
        <dbReference type="EC" id="5.6.2.4"/>
    </reaction>
</comment>
<dbReference type="InterPro" id="IPR027417">
    <property type="entry name" value="P-loop_NTPase"/>
</dbReference>
<reference evidence="13 14" key="1">
    <citation type="submission" date="2017-01" db="EMBL/GenBank/DDBJ databases">
        <authorList>
            <person name="Mah S.A."/>
            <person name="Swanson W.J."/>
            <person name="Moy G.W."/>
            <person name="Vacquier V.D."/>
        </authorList>
    </citation>
    <scope>NUCLEOTIDE SEQUENCE [LARGE SCALE GENOMIC DNA]</scope>
    <source>
        <strain evidence="13 14">DSM 7027</strain>
    </source>
</reference>
<dbReference type="InterPro" id="IPR000212">
    <property type="entry name" value="DNA_helicase_UvrD/REP"/>
</dbReference>
<dbReference type="AlphaFoldDB" id="A0A1N6XCM8"/>
<evidence type="ECO:0000256" key="4">
    <source>
        <dbReference type="ARBA" id="ARBA00022840"/>
    </source>
</evidence>
<dbReference type="Gene3D" id="3.40.50.300">
    <property type="entry name" value="P-loop containing nucleotide triphosphate hydrolases"/>
    <property type="match status" value="3"/>
</dbReference>
<dbReference type="PANTHER" id="PTHR11070">
    <property type="entry name" value="UVRD / RECB / PCRA DNA HELICASE FAMILY MEMBER"/>
    <property type="match status" value="1"/>
</dbReference>
<keyword evidence="1 10" id="KW-0547">Nucleotide-binding</keyword>
<feature type="domain" description="UvrD-like helicase ATP-binding" evidence="11">
    <location>
        <begin position="15"/>
        <end position="289"/>
    </location>
</feature>
<keyword evidence="2 10" id="KW-0378">Hydrolase</keyword>
<dbReference type="InterPro" id="IPR014017">
    <property type="entry name" value="DNA_helicase_UvrD-like_C"/>
</dbReference>
<dbReference type="GO" id="GO:0005524">
    <property type="term" value="F:ATP binding"/>
    <property type="evidence" value="ECO:0007669"/>
    <property type="project" value="UniProtKB-UniRule"/>
</dbReference>
<evidence type="ECO:0000259" key="12">
    <source>
        <dbReference type="PROSITE" id="PS51217"/>
    </source>
</evidence>
<organism evidence="13 14">
    <name type="scientific">Marinobacterium stanieri</name>
    <dbReference type="NCBI Taxonomy" id="49186"/>
    <lineage>
        <taxon>Bacteria</taxon>
        <taxon>Pseudomonadati</taxon>
        <taxon>Pseudomonadota</taxon>
        <taxon>Gammaproteobacteria</taxon>
        <taxon>Oceanospirillales</taxon>
        <taxon>Oceanospirillaceae</taxon>
        <taxon>Marinobacterium</taxon>
    </lineage>
</organism>
<comment type="catalytic activity">
    <reaction evidence="6">
        <text>Couples ATP hydrolysis with the unwinding of duplex DNA by translocating in the 3'-5' direction.</text>
        <dbReference type="EC" id="5.6.2.4"/>
    </reaction>
</comment>
<dbReference type="GO" id="GO:0016887">
    <property type="term" value="F:ATP hydrolysis activity"/>
    <property type="evidence" value="ECO:0007669"/>
    <property type="project" value="RHEA"/>
</dbReference>
<evidence type="ECO:0000256" key="6">
    <source>
        <dbReference type="ARBA" id="ARBA00034617"/>
    </source>
</evidence>
<evidence type="ECO:0000313" key="14">
    <source>
        <dbReference type="Proteomes" id="UP000186895"/>
    </source>
</evidence>
<feature type="binding site" evidence="10">
    <location>
        <begin position="36"/>
        <end position="43"/>
    </location>
    <ligand>
        <name>ATP</name>
        <dbReference type="ChEBI" id="CHEBI:30616"/>
    </ligand>
</feature>
<sequence>MTRVSRHEWVPQGVDLLEDRAWEALRETDRSILVTAGAGAGKTEFLAQKATYLLQTGICPAPKRILAISFKKDAARNLAERVAKRCPRDQAKRFDSMTFDAFTKGLLDRFRPTIPEPFNASGTYHIVTPFRRDYEDFLERYGYRSVSAQRLEKRVPLTDLPIDQSNGSELHRALADYWHDQFFGGEEISLSFPMINRLVKLLLQENSYIRWALQATYPIVFFDEYQDTTYAQYDMLLTAFDGSDAVFTAVGDDKQRIMGWAGAIDDAFGQFENDFDARRITLLSNWRSHVDLVRIQHEIARRIDDNVEEVQAQGTREIEGEVSAIWQFRSADDENNYLAEWVSREVQSGRVAPHDVAILIRMRADQVETEIAPAFAARGLRIRNAARLAGEIQIQDLLGEELTGIFVPLLRLGATDRSPENWEQAQQNYLFLETADPDNDLTQERLLVKLEAFVRQLRAKLACRQTDPESAEEVAQMLLEFVGRPVLRQSFPAYQRERDFERVWRGFVILLKECAEHSSSWTEALDEFEGVGQVALMTVHKSKGLEFHTMIFYGLDHQTWWSLKPNSGEELNTLFVAFTRAKQRAFFSQCVERGRAIGWIQQLLAPAGVEVLDGTTIVEPHCA</sequence>
<dbReference type="Proteomes" id="UP000186895">
    <property type="component" value="Unassembled WGS sequence"/>
</dbReference>
<dbReference type="EC" id="5.6.2.4" evidence="7"/>
<dbReference type="GO" id="GO:0043138">
    <property type="term" value="F:3'-5' DNA helicase activity"/>
    <property type="evidence" value="ECO:0007669"/>
    <property type="project" value="UniProtKB-EC"/>
</dbReference>
<dbReference type="GO" id="GO:0000725">
    <property type="term" value="P:recombinational repair"/>
    <property type="evidence" value="ECO:0007669"/>
    <property type="project" value="TreeGrafter"/>
</dbReference>
<evidence type="ECO:0000256" key="8">
    <source>
        <dbReference type="ARBA" id="ARBA00034923"/>
    </source>
</evidence>
<dbReference type="InterPro" id="IPR014016">
    <property type="entry name" value="UvrD-like_ATP-bd"/>
</dbReference>
<proteinExistence type="predicted"/>
<dbReference type="GO" id="GO:0003677">
    <property type="term" value="F:DNA binding"/>
    <property type="evidence" value="ECO:0007669"/>
    <property type="project" value="InterPro"/>
</dbReference>
<feature type="domain" description="UvrD-like helicase C-terminal" evidence="12">
    <location>
        <begin position="293"/>
        <end position="544"/>
    </location>
</feature>
<evidence type="ECO:0000256" key="9">
    <source>
        <dbReference type="ARBA" id="ARBA00048988"/>
    </source>
</evidence>
<evidence type="ECO:0000256" key="1">
    <source>
        <dbReference type="ARBA" id="ARBA00022741"/>
    </source>
</evidence>
<evidence type="ECO:0000259" key="11">
    <source>
        <dbReference type="PROSITE" id="PS51198"/>
    </source>
</evidence>
<evidence type="ECO:0000256" key="5">
    <source>
        <dbReference type="ARBA" id="ARBA00023235"/>
    </source>
</evidence>
<dbReference type="CDD" id="cd17932">
    <property type="entry name" value="DEXQc_UvrD"/>
    <property type="match status" value="1"/>
</dbReference>
<dbReference type="Pfam" id="PF00580">
    <property type="entry name" value="UvrD-helicase"/>
    <property type="match status" value="1"/>
</dbReference>
<evidence type="ECO:0000256" key="2">
    <source>
        <dbReference type="ARBA" id="ARBA00022801"/>
    </source>
</evidence>
<evidence type="ECO:0000313" key="13">
    <source>
        <dbReference type="EMBL" id="SIR00105.1"/>
    </source>
</evidence>
<gene>
    <name evidence="13" type="ORF">SAMN05421647_11385</name>
</gene>
<keyword evidence="4 10" id="KW-0067">ATP-binding</keyword>
<evidence type="ECO:0000256" key="10">
    <source>
        <dbReference type="PROSITE-ProRule" id="PRU00560"/>
    </source>
</evidence>
<evidence type="ECO:0000256" key="7">
    <source>
        <dbReference type="ARBA" id="ARBA00034808"/>
    </source>
</evidence>
<keyword evidence="5" id="KW-0413">Isomerase</keyword>
<protein>
    <recommendedName>
        <fullName evidence="7">DNA 3'-5' helicase</fullName>
        <ecNumber evidence="7">5.6.2.4</ecNumber>
    </recommendedName>
    <alternativeName>
        <fullName evidence="8">DNA 3'-5' helicase II</fullName>
    </alternativeName>
</protein>
<dbReference type="PROSITE" id="PS51198">
    <property type="entry name" value="UVRD_HELICASE_ATP_BIND"/>
    <property type="match status" value="1"/>
</dbReference>
<dbReference type="SUPFAM" id="SSF52540">
    <property type="entry name" value="P-loop containing nucleoside triphosphate hydrolases"/>
    <property type="match status" value="1"/>
</dbReference>
<evidence type="ECO:0000256" key="3">
    <source>
        <dbReference type="ARBA" id="ARBA00022806"/>
    </source>
</evidence>
<keyword evidence="3 10" id="KW-0347">Helicase</keyword>
<dbReference type="PANTHER" id="PTHR11070:SF2">
    <property type="entry name" value="ATP-DEPENDENT DNA HELICASE SRS2"/>
    <property type="match status" value="1"/>
</dbReference>
<accession>A0A1N6XCM8</accession>
<name>A0A1N6XCM8_9GAMM</name>
<dbReference type="EMBL" id="FTMN01000013">
    <property type="protein sequence ID" value="SIR00105.1"/>
    <property type="molecule type" value="Genomic_DNA"/>
</dbReference>
<dbReference type="RefSeq" id="WP_076466160.1">
    <property type="nucleotide sequence ID" value="NZ_FTMN01000013.1"/>
</dbReference>
<dbReference type="PROSITE" id="PS51217">
    <property type="entry name" value="UVRD_HELICASE_CTER"/>
    <property type="match status" value="1"/>
</dbReference>
<dbReference type="STRING" id="49186.SAMN05421647_11385"/>
<keyword evidence="14" id="KW-1185">Reference proteome</keyword>
<dbReference type="Pfam" id="PF13361">
    <property type="entry name" value="UvrD_C"/>
    <property type="match status" value="1"/>
</dbReference>